<dbReference type="PANTHER" id="PTHR30386:SF26">
    <property type="entry name" value="TRANSPORT PROTEIN COMB"/>
    <property type="match status" value="1"/>
</dbReference>
<keyword evidence="4 6" id="KW-1133">Transmembrane helix</keyword>
<evidence type="ECO:0000256" key="5">
    <source>
        <dbReference type="ARBA" id="ARBA00023136"/>
    </source>
</evidence>
<evidence type="ECO:0000256" key="4">
    <source>
        <dbReference type="ARBA" id="ARBA00022989"/>
    </source>
</evidence>
<gene>
    <name evidence="8" type="ORF">FM038_008470</name>
</gene>
<protein>
    <submittedName>
        <fullName evidence="8">HlyD family secretion protein</fullName>
    </submittedName>
</protein>
<dbReference type="InterPro" id="IPR050739">
    <property type="entry name" value="MFP"/>
</dbReference>
<organism evidence="8 9">
    <name type="scientific">Shewanella eurypsychrophilus</name>
    <dbReference type="NCBI Taxonomy" id="2593656"/>
    <lineage>
        <taxon>Bacteria</taxon>
        <taxon>Pseudomonadati</taxon>
        <taxon>Pseudomonadota</taxon>
        <taxon>Gammaproteobacteria</taxon>
        <taxon>Alteromonadales</taxon>
        <taxon>Shewanellaceae</taxon>
        <taxon>Shewanella</taxon>
    </lineage>
</organism>
<dbReference type="Proteomes" id="UP000316416">
    <property type="component" value="Chromosome"/>
</dbReference>
<keyword evidence="9" id="KW-1185">Reference proteome</keyword>
<dbReference type="InterPro" id="IPR058625">
    <property type="entry name" value="MdtA-like_BSH"/>
</dbReference>
<reference evidence="8" key="1">
    <citation type="submission" date="2021-07" db="EMBL/GenBank/DDBJ databases">
        <title>Shewanella sp. YLB-07 whole genome sequence.</title>
        <authorList>
            <person name="Yu L."/>
        </authorList>
    </citation>
    <scope>NUCLEOTIDE SEQUENCE</scope>
    <source>
        <strain evidence="8">YLB-08</strain>
    </source>
</reference>
<accession>A0ABX6V7D4</accession>
<dbReference type="Gene3D" id="2.40.50.100">
    <property type="match status" value="1"/>
</dbReference>
<dbReference type="EMBL" id="CP045503">
    <property type="protein sequence ID" value="QPG57472.1"/>
    <property type="molecule type" value="Genomic_DNA"/>
</dbReference>
<name>A0ABX6V7D4_9GAMM</name>
<comment type="similarity">
    <text evidence="2">Belongs to the membrane fusion protein (MFP) (TC 8.A.1) family.</text>
</comment>
<dbReference type="SUPFAM" id="SSF111369">
    <property type="entry name" value="HlyD-like secretion proteins"/>
    <property type="match status" value="1"/>
</dbReference>
<dbReference type="Pfam" id="PF25917">
    <property type="entry name" value="BSH_RND"/>
    <property type="match status" value="1"/>
</dbReference>
<keyword evidence="3 6" id="KW-0812">Transmembrane</keyword>
<proteinExistence type="inferred from homology"/>
<keyword evidence="5 6" id="KW-0472">Membrane</keyword>
<evidence type="ECO:0000256" key="3">
    <source>
        <dbReference type="ARBA" id="ARBA00022692"/>
    </source>
</evidence>
<dbReference type="Gene3D" id="2.40.30.170">
    <property type="match status" value="1"/>
</dbReference>
<evidence type="ECO:0000256" key="1">
    <source>
        <dbReference type="ARBA" id="ARBA00004167"/>
    </source>
</evidence>
<evidence type="ECO:0000313" key="9">
    <source>
        <dbReference type="Proteomes" id="UP000316416"/>
    </source>
</evidence>
<comment type="subcellular location">
    <subcellularLocation>
        <location evidence="1">Membrane</location>
        <topology evidence="1">Single-pass membrane protein</topology>
    </subcellularLocation>
</comment>
<evidence type="ECO:0000313" key="8">
    <source>
        <dbReference type="EMBL" id="QPG57472.1"/>
    </source>
</evidence>
<feature type="domain" description="Multidrug resistance protein MdtA-like barrel-sandwich hybrid" evidence="7">
    <location>
        <begin position="43"/>
        <end position="224"/>
    </location>
</feature>
<evidence type="ECO:0000256" key="2">
    <source>
        <dbReference type="ARBA" id="ARBA00009477"/>
    </source>
</evidence>
<evidence type="ECO:0000256" key="6">
    <source>
        <dbReference type="SAM" id="Phobius"/>
    </source>
</evidence>
<dbReference type="PANTHER" id="PTHR30386">
    <property type="entry name" value="MEMBRANE FUSION SUBUNIT OF EMRAB-TOLC MULTIDRUG EFFLUX PUMP"/>
    <property type="match status" value="1"/>
</dbReference>
<dbReference type="RefSeq" id="WP_142872834.1">
    <property type="nucleotide sequence ID" value="NZ_CP045503.2"/>
</dbReference>
<feature type="transmembrane region" description="Helical" evidence="6">
    <location>
        <begin position="9"/>
        <end position="26"/>
    </location>
</feature>
<evidence type="ECO:0000259" key="7">
    <source>
        <dbReference type="Pfam" id="PF25917"/>
    </source>
</evidence>
<sequence length="349" mass="38967">MKDNIYKYISYLVVTVTVFFSIFLIVSDNIAPFTTQASVHKNVAIIAAEVSGVVTHINVENGKRVHKGQVLYSIDKTGYRIAVKEAEATLHQAEEADSAKWQELAKAKQSRLQRQAERDNWLHKLTRYQSLLINGLITQEELDDVQLSHAVAQSAIIAADAEVLRISAELAQENDSAAIELARAQLEQKKRDLVHTDIVALVDGSISNLQLEVGTYLSAGDIGLFIVNERHAWINADFNEKGVNYLNTDAEVVLVFDALPGETFRGTIINQDRAIYDASSVGSQLSDVTNSDRWIREQQKIRTRISVNELDAKLISGSRATAMVLNGNSVVDFFAMSWMNVVSYFRYIY</sequence>